<protein>
    <recommendedName>
        <fullName evidence="3 4">Dephospho-CoA kinase</fullName>
        <ecNumber evidence="3 4">2.7.1.24</ecNumber>
    </recommendedName>
    <alternativeName>
        <fullName evidence="3">Dephosphocoenzyme A kinase</fullName>
    </alternativeName>
</protein>
<dbReference type="Gene3D" id="3.40.50.300">
    <property type="entry name" value="P-loop containing nucleotide triphosphate hydrolases"/>
    <property type="match status" value="1"/>
</dbReference>
<dbReference type="RefSeq" id="WP_343131081.1">
    <property type="nucleotide sequence ID" value="NZ_JBCITK010000001.1"/>
</dbReference>
<keyword evidence="6" id="KW-1185">Reference proteome</keyword>
<dbReference type="EMBL" id="JBCITK010000001">
    <property type="protein sequence ID" value="MEN0644372.1"/>
    <property type="molecule type" value="Genomic_DNA"/>
</dbReference>
<dbReference type="HAMAP" id="MF_00376">
    <property type="entry name" value="Dephospho_CoA_kinase"/>
    <property type="match status" value="1"/>
</dbReference>
<dbReference type="PROSITE" id="PS51219">
    <property type="entry name" value="DPCK"/>
    <property type="match status" value="1"/>
</dbReference>
<dbReference type="InterPro" id="IPR027417">
    <property type="entry name" value="P-loop_NTPase"/>
</dbReference>
<dbReference type="GO" id="GO:0004140">
    <property type="term" value="F:dephospho-CoA kinase activity"/>
    <property type="evidence" value="ECO:0007669"/>
    <property type="project" value="UniProtKB-EC"/>
</dbReference>
<accession>A0ABU9VL73</accession>
<keyword evidence="3" id="KW-0963">Cytoplasm</keyword>
<dbReference type="Proteomes" id="UP001418796">
    <property type="component" value="Unassembled WGS sequence"/>
</dbReference>
<reference evidence="5 6" key="1">
    <citation type="submission" date="2024-03" db="EMBL/GenBank/DDBJ databases">
        <title>Bacilli Hybrid Assemblies.</title>
        <authorList>
            <person name="Kovac J."/>
        </authorList>
    </citation>
    <scope>NUCLEOTIDE SEQUENCE [LARGE SCALE GENOMIC DNA]</scope>
    <source>
        <strain evidence="5 6">FSL R7-0666</strain>
    </source>
</reference>
<evidence type="ECO:0000313" key="5">
    <source>
        <dbReference type="EMBL" id="MEN0644372.1"/>
    </source>
</evidence>
<comment type="function">
    <text evidence="3">Catalyzes the phosphorylation of the 3'-hydroxyl group of dephosphocoenzyme A to form coenzyme A.</text>
</comment>
<keyword evidence="3 5" id="KW-0418">Kinase</keyword>
<dbReference type="InterPro" id="IPR001977">
    <property type="entry name" value="Depp_CoAkinase"/>
</dbReference>
<gene>
    <name evidence="3 5" type="primary">coaE</name>
    <name evidence="5" type="ORF">MKY91_14570</name>
</gene>
<keyword evidence="3 5" id="KW-0808">Transferase</keyword>
<dbReference type="CDD" id="cd02022">
    <property type="entry name" value="DPCK"/>
    <property type="match status" value="1"/>
</dbReference>
<comment type="pathway">
    <text evidence="3">Cofactor biosynthesis; coenzyme A biosynthesis; CoA from (R)-pantothenate: step 5/5.</text>
</comment>
<name>A0ABU9VL73_9BACI</name>
<feature type="binding site" evidence="3">
    <location>
        <begin position="10"/>
        <end position="15"/>
    </location>
    <ligand>
        <name>ATP</name>
        <dbReference type="ChEBI" id="CHEBI:30616"/>
    </ligand>
</feature>
<dbReference type="EC" id="2.7.1.24" evidence="3 4"/>
<comment type="subcellular location">
    <subcellularLocation>
        <location evidence="3">Cytoplasm</location>
    </subcellularLocation>
</comment>
<keyword evidence="1 3" id="KW-0547">Nucleotide-binding</keyword>
<sequence length="196" mass="22044">MIIGLTGGIATGKSTVATMMRQEGIPVVDADVIAREVMEIDGAAYNQVVQTFGREILDADGSINRAMLGEQIFSNEVMRLKLNSIVHPVVRSELVAKAEAYQREGHEHVVMDIPLLYESELFYLVDKVLLVYVTPELQLERLMSRDQAGMEQARSRINAQMPIDEKVERADAVIHNHGTQGETRDELRRIIKSWNL</sequence>
<evidence type="ECO:0000256" key="4">
    <source>
        <dbReference type="NCBIfam" id="TIGR00152"/>
    </source>
</evidence>
<dbReference type="SUPFAM" id="SSF52540">
    <property type="entry name" value="P-loop containing nucleoside triphosphate hydrolases"/>
    <property type="match status" value="1"/>
</dbReference>
<dbReference type="PANTHER" id="PTHR10695">
    <property type="entry name" value="DEPHOSPHO-COA KINASE-RELATED"/>
    <property type="match status" value="1"/>
</dbReference>
<evidence type="ECO:0000256" key="3">
    <source>
        <dbReference type="HAMAP-Rule" id="MF_00376"/>
    </source>
</evidence>
<proteinExistence type="inferred from homology"/>
<comment type="similarity">
    <text evidence="3">Belongs to the CoaE family.</text>
</comment>
<evidence type="ECO:0000256" key="2">
    <source>
        <dbReference type="ARBA" id="ARBA00022840"/>
    </source>
</evidence>
<dbReference type="NCBIfam" id="TIGR00152">
    <property type="entry name" value="dephospho-CoA kinase"/>
    <property type="match status" value="1"/>
</dbReference>
<dbReference type="PANTHER" id="PTHR10695:SF46">
    <property type="entry name" value="BIFUNCTIONAL COENZYME A SYNTHASE-RELATED"/>
    <property type="match status" value="1"/>
</dbReference>
<evidence type="ECO:0000313" key="6">
    <source>
        <dbReference type="Proteomes" id="UP001418796"/>
    </source>
</evidence>
<keyword evidence="3" id="KW-0173">Coenzyme A biosynthesis</keyword>
<comment type="catalytic activity">
    <reaction evidence="3">
        <text>3'-dephospho-CoA + ATP = ADP + CoA + H(+)</text>
        <dbReference type="Rhea" id="RHEA:18245"/>
        <dbReference type="ChEBI" id="CHEBI:15378"/>
        <dbReference type="ChEBI" id="CHEBI:30616"/>
        <dbReference type="ChEBI" id="CHEBI:57287"/>
        <dbReference type="ChEBI" id="CHEBI:57328"/>
        <dbReference type="ChEBI" id="CHEBI:456216"/>
        <dbReference type="EC" id="2.7.1.24"/>
    </reaction>
</comment>
<keyword evidence="2 3" id="KW-0067">ATP-binding</keyword>
<comment type="caution">
    <text evidence="5">The sequence shown here is derived from an EMBL/GenBank/DDBJ whole genome shotgun (WGS) entry which is preliminary data.</text>
</comment>
<dbReference type="Pfam" id="PF01121">
    <property type="entry name" value="CoaE"/>
    <property type="match status" value="1"/>
</dbReference>
<organism evidence="5 6">
    <name type="scientific">Alkalicoccobacillus gibsonii</name>
    <dbReference type="NCBI Taxonomy" id="79881"/>
    <lineage>
        <taxon>Bacteria</taxon>
        <taxon>Bacillati</taxon>
        <taxon>Bacillota</taxon>
        <taxon>Bacilli</taxon>
        <taxon>Bacillales</taxon>
        <taxon>Bacillaceae</taxon>
        <taxon>Alkalicoccobacillus</taxon>
    </lineage>
</organism>
<evidence type="ECO:0000256" key="1">
    <source>
        <dbReference type="ARBA" id="ARBA00022741"/>
    </source>
</evidence>